<protein>
    <submittedName>
        <fullName evidence="2">Carbonic anhydrase 2</fullName>
        <ecNumber evidence="2">4.2.1.1</ecNumber>
    </submittedName>
</protein>
<dbReference type="Pfam" id="PF00484">
    <property type="entry name" value="Pro_CA"/>
    <property type="match status" value="1"/>
</dbReference>
<reference evidence="2 3" key="1">
    <citation type="submission" date="2018-06" db="EMBL/GenBank/DDBJ databases">
        <authorList>
            <consortium name="Pathogen Informatics"/>
            <person name="Doyle S."/>
        </authorList>
    </citation>
    <scope>NUCLEOTIDE SEQUENCE [LARGE SCALE GENOMIC DNA]</scope>
    <source>
        <strain evidence="2 3">NCTC11012</strain>
    </source>
</reference>
<dbReference type="SMART" id="SM00947">
    <property type="entry name" value="Pro_CA"/>
    <property type="match status" value="1"/>
</dbReference>
<dbReference type="EC" id="4.2.1.1" evidence="2"/>
<dbReference type="GO" id="GO:0008270">
    <property type="term" value="F:zinc ion binding"/>
    <property type="evidence" value="ECO:0007669"/>
    <property type="project" value="InterPro"/>
</dbReference>
<dbReference type="Proteomes" id="UP000254618">
    <property type="component" value="Unassembled WGS sequence"/>
</dbReference>
<keyword evidence="2" id="KW-0456">Lyase</keyword>
<dbReference type="GO" id="GO:0004089">
    <property type="term" value="F:carbonate dehydratase activity"/>
    <property type="evidence" value="ECO:0007669"/>
    <property type="project" value="UniProtKB-EC"/>
</dbReference>
<proteinExistence type="inferred from homology"/>
<gene>
    <name evidence="2" type="primary">can_1</name>
    <name evidence="2" type="ORF">NCTC11012_00286</name>
</gene>
<dbReference type="EMBL" id="UGQF01000001">
    <property type="protein sequence ID" value="STZ02063.1"/>
    <property type="molecule type" value="Genomic_DNA"/>
</dbReference>
<evidence type="ECO:0000313" key="2">
    <source>
        <dbReference type="EMBL" id="STZ02063.1"/>
    </source>
</evidence>
<name>A0A378QRS3_9GAMM</name>
<dbReference type="SUPFAM" id="SSF53056">
    <property type="entry name" value="beta-carbonic anhydrase, cab"/>
    <property type="match status" value="1"/>
</dbReference>
<dbReference type="AlphaFoldDB" id="A0A378QRS3"/>
<accession>A0A378QRS3</accession>
<comment type="similarity">
    <text evidence="1">Belongs to the beta-class carbonic anhydrase family.</text>
</comment>
<evidence type="ECO:0000313" key="3">
    <source>
        <dbReference type="Proteomes" id="UP000254618"/>
    </source>
</evidence>
<dbReference type="Gene3D" id="3.40.1050.10">
    <property type="entry name" value="Carbonic anhydrase"/>
    <property type="match status" value="1"/>
</dbReference>
<organism evidence="2 3">
    <name type="scientific">Moraxella equi</name>
    <dbReference type="NCBI Taxonomy" id="60442"/>
    <lineage>
        <taxon>Bacteria</taxon>
        <taxon>Pseudomonadati</taxon>
        <taxon>Pseudomonadota</taxon>
        <taxon>Gammaproteobacteria</taxon>
        <taxon>Moraxellales</taxon>
        <taxon>Moraxellaceae</taxon>
        <taxon>Moraxella</taxon>
    </lineage>
</organism>
<dbReference type="InterPro" id="IPR036874">
    <property type="entry name" value="Carbonic_anhydrase_sf"/>
</dbReference>
<dbReference type="InterPro" id="IPR001765">
    <property type="entry name" value="Carbonic_anhydrase"/>
</dbReference>
<sequence length="79" mass="9158">MDKFDNLNIDEQTDLLCELNVKRQVTNVCHTTIVQNAWHRGQKLSVHGWIYGLKDGLIHDLQVSVNDFSQLKDAFVYEV</sequence>
<evidence type="ECO:0000256" key="1">
    <source>
        <dbReference type="ARBA" id="ARBA00006217"/>
    </source>
</evidence>